<organism evidence="2 3">
    <name type="scientific">Armadillidium nasatum</name>
    <dbReference type="NCBI Taxonomy" id="96803"/>
    <lineage>
        <taxon>Eukaryota</taxon>
        <taxon>Metazoa</taxon>
        <taxon>Ecdysozoa</taxon>
        <taxon>Arthropoda</taxon>
        <taxon>Crustacea</taxon>
        <taxon>Multicrustacea</taxon>
        <taxon>Malacostraca</taxon>
        <taxon>Eumalacostraca</taxon>
        <taxon>Peracarida</taxon>
        <taxon>Isopoda</taxon>
        <taxon>Oniscidea</taxon>
        <taxon>Crinocheta</taxon>
        <taxon>Armadillidiidae</taxon>
        <taxon>Armadillidium</taxon>
    </lineage>
</organism>
<feature type="non-terminal residue" evidence="2">
    <location>
        <position position="226"/>
    </location>
</feature>
<comment type="caution">
    <text evidence="2">The sequence shown here is derived from an EMBL/GenBank/DDBJ whole genome shotgun (WGS) entry which is preliminary data.</text>
</comment>
<evidence type="ECO:0000313" key="3">
    <source>
        <dbReference type="Proteomes" id="UP000326759"/>
    </source>
</evidence>
<feature type="non-terminal residue" evidence="2">
    <location>
        <position position="1"/>
    </location>
</feature>
<reference evidence="2 3" key="1">
    <citation type="journal article" date="2019" name="PLoS Biol.">
        <title>Sex chromosomes control vertical transmission of feminizing Wolbachia symbionts in an isopod.</title>
        <authorList>
            <person name="Becking T."/>
            <person name="Chebbi M.A."/>
            <person name="Giraud I."/>
            <person name="Moumen B."/>
            <person name="Laverre T."/>
            <person name="Caubet Y."/>
            <person name="Peccoud J."/>
            <person name="Gilbert C."/>
            <person name="Cordaux R."/>
        </authorList>
    </citation>
    <scope>NUCLEOTIDE SEQUENCE [LARGE SCALE GENOMIC DNA]</scope>
    <source>
        <strain evidence="2">ANa2</strain>
        <tissue evidence="2">Whole body excluding digestive tract and cuticle</tissue>
    </source>
</reference>
<evidence type="ECO:0000256" key="1">
    <source>
        <dbReference type="SAM" id="MobiDB-lite"/>
    </source>
</evidence>
<dbReference type="Proteomes" id="UP000326759">
    <property type="component" value="Unassembled WGS sequence"/>
</dbReference>
<gene>
    <name evidence="2" type="ORF">Anas_13492</name>
</gene>
<keyword evidence="3" id="KW-1185">Reference proteome</keyword>
<proteinExistence type="predicted"/>
<protein>
    <submittedName>
        <fullName evidence="2">Uncharacterized protein</fullName>
    </submittedName>
</protein>
<feature type="compositionally biased region" description="Basic residues" evidence="1">
    <location>
        <begin position="156"/>
        <end position="170"/>
    </location>
</feature>
<name>A0A5N5T518_9CRUS</name>
<dbReference type="EMBL" id="SEYY01009879">
    <property type="protein sequence ID" value="KAB7501684.1"/>
    <property type="molecule type" value="Genomic_DNA"/>
</dbReference>
<dbReference type="AlphaFoldDB" id="A0A5N5T518"/>
<evidence type="ECO:0000313" key="2">
    <source>
        <dbReference type="EMBL" id="KAB7501684.1"/>
    </source>
</evidence>
<dbReference type="OrthoDB" id="10597453at2759"/>
<accession>A0A5N5T518</accession>
<feature type="region of interest" description="Disordered" evidence="1">
    <location>
        <begin position="148"/>
        <end position="170"/>
    </location>
</feature>
<sequence>VEKNNIHERNNETKIYVKSEVEAKEESFTVEDEEKELRINEEIFNSDAIEKTRVNEEYFNVESEVIDPLEQVSSLDQSQERNNDNKIYVKSEVEAKEESFGVDDEEIEIGIKGEFLNSDAKEKTKVNEEYFNVESEVIDPLEQVSSLDQSQVMNSKAKRKASSNKRFKKRRRMRYERNNETKIYVKSEVEAKEESFGVEDEEKEIGIKGEFFNSDAIEKTKSCGFV</sequence>